<sequence>MDPLTQLPLECLQRILQHIQRERNKTSLDTLFSLLRVSRYIATVTIPIIYEDPFNGHGNNTPIVSSLLAQTLLSSPTYCATIHPETCNNPLSNGAVHPFLAMRLRQFLRFSPLPTASASTQFDYLSHVRHISPVRYDGRRVYHFWSDSKSLSTEETAYIEEHQDEVELQCQLDGVTVAPNLFDICLHKWLLYHLHGVSLLRETIWALAVPILDQLESLTIPLSDIRRYRAVVERLGRLERICILQDEIYQSGDTIDEGSRSRRDESMQAMVMFVKAHAQCHPGRLKDVHCETNTWPFSYLYFPDEIRLQVYRALPPPTKRKTIDMYNYLPVLAHPQTVDLGHVEQVYQARNGFPWLEKAVREEPRFLQRCRRLKSIHMNSLGRGSFDWAVSERRSVDDNGFVTIEDTDNSVTNFNHNDYNLNNEHRSAGLPSRESSFRSQQQQHRGRLVPLESMLLYKTTYDCEINDIAFAFSRTLKSLAVGNAPHGTRRPPVMGSISTPEESIFPTCHIGRGWVDMRLKTLRVDSNGAQLMLDPFLFTQCPDLIEVGLSDGTRKYQCQEIPLSIPAQLSSLERLNLQGLPALSFHPATFETTTKLKRLLLSVKAGSQTSFYIPPVEELTAFYDGSSEVGSLWTWDWHLPQLTELHLTGEFAYRFQFRMLRGCPALRELGLNMRNAPYTGKHTRILTIRDFSAEDNTTVTSTNTTSINADLQNQTPAHIVLQSLKQLLLAGTWIVDDSIIPLLLHEMCPTIRKIALQDCIGFSSTSIANTLRTSSNPFLELSLSSPPPSAEEQVQLGMYSFKDWVMDRKEARDCNIRFQSEQFFLLRDPEVFSGGRHATQHQG</sequence>
<reference evidence="2 3" key="1">
    <citation type="submission" date="2016-05" db="EMBL/GenBank/DDBJ databases">
        <title>Genome sequencing reveals origins of a unique bacterial endosymbiosis in the earliest lineages of terrestrial Fungi.</title>
        <authorList>
            <consortium name="DOE Joint Genome Institute"/>
            <person name="Uehling J."/>
            <person name="Gryganskyi A."/>
            <person name="Hameed K."/>
            <person name="Tschaplinski T."/>
            <person name="Misztal P."/>
            <person name="Wu S."/>
            <person name="Desiro A."/>
            <person name="Vande Pol N."/>
            <person name="Du Z.-Y."/>
            <person name="Zienkiewicz A."/>
            <person name="Zienkiewicz K."/>
            <person name="Morin E."/>
            <person name="Tisserant E."/>
            <person name="Splivallo R."/>
            <person name="Hainaut M."/>
            <person name="Henrissat B."/>
            <person name="Ohm R."/>
            <person name="Kuo A."/>
            <person name="Yan J."/>
            <person name="Lipzen A."/>
            <person name="Nolan M."/>
            <person name="Labutti K."/>
            <person name="Barry K."/>
            <person name="Goldstein A."/>
            <person name="Labbe J."/>
            <person name="Schadt C."/>
            <person name="Tuskan G."/>
            <person name="Grigoriev I."/>
            <person name="Martin F."/>
            <person name="Vilgalys R."/>
            <person name="Bonito G."/>
        </authorList>
    </citation>
    <scope>NUCLEOTIDE SEQUENCE [LARGE SCALE GENOMIC DNA]</scope>
    <source>
        <strain evidence="2 3">AG-77</strain>
    </source>
</reference>
<proteinExistence type="predicted"/>
<dbReference type="Gene3D" id="3.80.10.10">
    <property type="entry name" value="Ribonuclease Inhibitor"/>
    <property type="match status" value="1"/>
</dbReference>
<feature type="region of interest" description="Disordered" evidence="1">
    <location>
        <begin position="424"/>
        <end position="443"/>
    </location>
</feature>
<keyword evidence="3" id="KW-1185">Reference proteome</keyword>
<evidence type="ECO:0000313" key="2">
    <source>
        <dbReference type="EMBL" id="OAQ32646.1"/>
    </source>
</evidence>
<evidence type="ECO:0000256" key="1">
    <source>
        <dbReference type="SAM" id="MobiDB-lite"/>
    </source>
</evidence>
<dbReference type="EMBL" id="KV442024">
    <property type="protein sequence ID" value="OAQ32646.1"/>
    <property type="molecule type" value="Genomic_DNA"/>
</dbReference>
<feature type="compositionally biased region" description="Low complexity" evidence="1">
    <location>
        <begin position="432"/>
        <end position="443"/>
    </location>
</feature>
<dbReference type="SUPFAM" id="SSF52047">
    <property type="entry name" value="RNI-like"/>
    <property type="match status" value="1"/>
</dbReference>
<accession>A0A197K7G6</accession>
<protein>
    <submittedName>
        <fullName evidence="2">Uncharacterized protein</fullName>
    </submittedName>
</protein>
<name>A0A197K7G6_9FUNG</name>
<dbReference type="Proteomes" id="UP000078512">
    <property type="component" value="Unassembled WGS sequence"/>
</dbReference>
<evidence type="ECO:0000313" key="3">
    <source>
        <dbReference type="Proteomes" id="UP000078512"/>
    </source>
</evidence>
<organism evidence="2 3">
    <name type="scientific">Linnemannia elongata AG-77</name>
    <dbReference type="NCBI Taxonomy" id="1314771"/>
    <lineage>
        <taxon>Eukaryota</taxon>
        <taxon>Fungi</taxon>
        <taxon>Fungi incertae sedis</taxon>
        <taxon>Mucoromycota</taxon>
        <taxon>Mortierellomycotina</taxon>
        <taxon>Mortierellomycetes</taxon>
        <taxon>Mortierellales</taxon>
        <taxon>Mortierellaceae</taxon>
        <taxon>Linnemannia</taxon>
    </lineage>
</organism>
<dbReference type="OrthoDB" id="2423301at2759"/>
<gene>
    <name evidence="2" type="ORF">K457DRAFT_16208</name>
</gene>
<dbReference type="InterPro" id="IPR032675">
    <property type="entry name" value="LRR_dom_sf"/>
</dbReference>
<dbReference type="AlphaFoldDB" id="A0A197K7G6"/>